<gene>
    <name evidence="2" type="ORF">Poly30_50190</name>
</gene>
<keyword evidence="3" id="KW-1185">Reference proteome</keyword>
<evidence type="ECO:0000313" key="2">
    <source>
        <dbReference type="EMBL" id="QDV09461.1"/>
    </source>
</evidence>
<reference evidence="2 3" key="1">
    <citation type="submission" date="2019-02" db="EMBL/GenBank/DDBJ databases">
        <title>Deep-cultivation of Planctomycetes and their phenomic and genomic characterization uncovers novel biology.</title>
        <authorList>
            <person name="Wiegand S."/>
            <person name="Jogler M."/>
            <person name="Boedeker C."/>
            <person name="Pinto D."/>
            <person name="Vollmers J."/>
            <person name="Rivas-Marin E."/>
            <person name="Kohn T."/>
            <person name="Peeters S.H."/>
            <person name="Heuer A."/>
            <person name="Rast P."/>
            <person name="Oberbeckmann S."/>
            <person name="Bunk B."/>
            <person name="Jeske O."/>
            <person name="Meyerdierks A."/>
            <person name="Storesund J.E."/>
            <person name="Kallscheuer N."/>
            <person name="Luecker S."/>
            <person name="Lage O.M."/>
            <person name="Pohl T."/>
            <person name="Merkel B.J."/>
            <person name="Hornburger P."/>
            <person name="Mueller R.-W."/>
            <person name="Bruemmer F."/>
            <person name="Labrenz M."/>
            <person name="Spormann A.M."/>
            <person name="Op den Camp H."/>
            <person name="Overmann J."/>
            <person name="Amann R."/>
            <person name="Jetten M.S.M."/>
            <person name="Mascher T."/>
            <person name="Medema M.H."/>
            <person name="Devos D.P."/>
            <person name="Kaster A.-K."/>
            <person name="Ovreas L."/>
            <person name="Rohde M."/>
            <person name="Galperin M.Y."/>
            <person name="Jogler C."/>
        </authorList>
    </citation>
    <scope>NUCLEOTIDE SEQUENCE [LARGE SCALE GENOMIC DNA]</scope>
    <source>
        <strain evidence="2 3">Poly30</strain>
    </source>
</reference>
<feature type="signal peptide" evidence="1">
    <location>
        <begin position="1"/>
        <end position="31"/>
    </location>
</feature>
<dbReference type="AlphaFoldDB" id="A0A518EZF4"/>
<dbReference type="RefSeq" id="WP_145203859.1">
    <property type="nucleotide sequence ID" value="NZ_CP036434.1"/>
</dbReference>
<name>A0A518EZF4_9BACT</name>
<accession>A0A518EZF4</accession>
<keyword evidence="1" id="KW-0732">Signal</keyword>
<proteinExistence type="predicted"/>
<protein>
    <submittedName>
        <fullName evidence="2">Uncharacterized protein</fullName>
    </submittedName>
</protein>
<evidence type="ECO:0000313" key="3">
    <source>
        <dbReference type="Proteomes" id="UP000320390"/>
    </source>
</evidence>
<organism evidence="2 3">
    <name type="scientific">Saltatorellus ferox</name>
    <dbReference type="NCBI Taxonomy" id="2528018"/>
    <lineage>
        <taxon>Bacteria</taxon>
        <taxon>Pseudomonadati</taxon>
        <taxon>Planctomycetota</taxon>
        <taxon>Planctomycetia</taxon>
        <taxon>Planctomycetia incertae sedis</taxon>
        <taxon>Saltatorellus</taxon>
    </lineage>
</organism>
<dbReference type="EMBL" id="CP036434">
    <property type="protein sequence ID" value="QDV09461.1"/>
    <property type="molecule type" value="Genomic_DNA"/>
</dbReference>
<feature type="chain" id="PRO_5022152749" evidence="1">
    <location>
        <begin position="32"/>
        <end position="403"/>
    </location>
</feature>
<dbReference type="Proteomes" id="UP000320390">
    <property type="component" value="Chromosome"/>
</dbReference>
<sequence precursor="true">MSPIHRTLSLSTRALLIAASSATASFGPALAQSADLPWKASVFAPATGNTRVTATPAGTLVLENLGSSEWSGVDFRLPPAAGTGVPAEAKLEFGPWNASGALPAPGTELVMTSRGVVGGVAGQTIGTLHVSKNAAGPAQYEWDFASIGATSYTMEFWLDGTLLTVETGILGGLGTGAGPLLTPNCDADPLCCWLGAVVYIGGHWYNTYLCPLLVDVNGSQYSCNRVVVTPENPTVGVDELTGGSLFARNLPMLELSDLTLSGFDSVGSGYCVAAANSTGQPGAMMAIGSSVVSRQDLEICAHQLPLNAFGYFVVSPQQAYLVGAGGGQGNLCVGASTGRFLAQLGSTGTSGALCIQVDLNALPQPNGVVAAQPGQTWNFQCWHRDANPGATSNFTQGYSIAFE</sequence>
<evidence type="ECO:0000256" key="1">
    <source>
        <dbReference type="SAM" id="SignalP"/>
    </source>
</evidence>